<dbReference type="Gene3D" id="3.40.50.2300">
    <property type="match status" value="1"/>
</dbReference>
<keyword evidence="5" id="KW-0547">Nucleotide-binding</keyword>
<keyword evidence="7" id="KW-0067">ATP-binding</keyword>
<organism evidence="17 18">
    <name type="scientific">Candidatus Phocaeicola excrementipullorum</name>
    <dbReference type="NCBI Taxonomy" id="2838731"/>
    <lineage>
        <taxon>Bacteria</taxon>
        <taxon>Pseudomonadati</taxon>
        <taxon>Bacteroidota</taxon>
        <taxon>Bacteroidia</taxon>
        <taxon>Bacteroidales</taxon>
        <taxon>Bacteroidaceae</taxon>
        <taxon>Phocaeicola</taxon>
    </lineage>
</organism>
<dbReference type="FunFam" id="1.10.287.130:FF:000034">
    <property type="entry name" value="Two-component system sensor histidine kinase/response regulator"/>
    <property type="match status" value="1"/>
</dbReference>
<sequence length="1352" mass="154275">MKFRIVFLICLWGWMVGNSSAADLSSVDFTHVSINEGLSQSTIFSIVQDLKGNMWFATYDGLNKYDGYDFTVYRHSSDNPEYSLANDIVRVLEVDDDGKIWVGTQKGLSCYDEEQDCFRNFSLKPDVPMVVSGIVELPEKKLLVNADYHVQLFDRASCKFLENALPESLRNLKVASVKLIGDKVYIGTCSQGIYVYHFRTGMAERFPHFYAEVQVQDMLQSNDSQLWIATEGEGLYAVDLKTGESRHYLHEAGSKNGLSSNYVRSLSFDSEGRLWVGTFNDLNIYVDKTDSFVSYTSSSVDPRSLSQRSVRCIFKDSQGGMWLGTYFGGLNYYHPLKNRFYNIRHVPYRNSLSDNVVSCIVEDEDSNLWIGTNDGGVNYYSTKTGQFVYYPLNTGKTLLSNMESNNVKAIYIDERRNRVYIGMHAGGLKILDRVTGRIDYFNISPNVPGDIYSLLLYEDGQLLAGTLEGLYLFDMERRTFALVSSDSKGNSIPRMSAFVLFKDSSGRLWIGGTDGLRIFGTEHEGVKGLYSMPLPSPEFSAVSEVQCVFESAKKEIWIATRLGLYRWNDEKEGLEHYTTDDGLPNNVVYGIEEDSYGCIWISTNKGLSCFNPNTGRFRNFTANDGLQSNQFNTYSHCRTKNGVLYFGGINGITAFRPELLLDNPYAPSPVITGLRVSNRKIMPGDDTGILSKNICDTKSIVLDHSQRMFTLDYVVSNYISGQHNTFAYCLEGYDGEWFYSQDVRSVTYTNLPSGKYRFLVKAANSDGKWCQNPVALDITILPVWYCTWWACLMFVLAGMLLLYWLFKHWEDRKNMQMKLEMERQEKQHQEEISQMKFRFFINISHELRTPLTLIVAPVKEMLTRTTDKWFRSQLQYVEKNANRLLFLVNQLMDYRRAELGVFKLQVGKVNVYRQVKENYLYYEKLARSRGLNYTLQSDLEGRELLVDSQYLDLIENNLLSNAFKYTQEGSIAVRLTLSGADMLLEVSDTGVGIPEGVQGRVFERFFQLENTHMGSGIGLSLVHRLVELHHGHIELTSKEGKGSVFSVYLPQSPEAYSPEEMKKDGEGETAKQVYSVNSKAMFFADTEREADKAEEPGETKKYGKVLVVEDNEDIRRYLREGLSEQFTVVEAGNGEEALQKLKEGDLDLVITDVMMPVMDGIKLCRHIKQDLSTSHIPVIMLSAKNDVSDKMEGFQIGADDYISKPFSLSLLVSKVQNMMRTRIRMKEYYKKTTEIQPEKITFNAMDEELLTRAMNVVKENMDNSGFSAEDFAKAMNMSRSNLHLKLKGITGESAVEFIRKIRMNEAVRLLKDGRYSIAEISTMVGYNTPSYFAQSFKKYFGYMPSEYFKRNK</sequence>
<evidence type="ECO:0000256" key="4">
    <source>
        <dbReference type="ARBA" id="ARBA00022679"/>
    </source>
</evidence>
<evidence type="ECO:0000256" key="7">
    <source>
        <dbReference type="ARBA" id="ARBA00022840"/>
    </source>
</evidence>
<feature type="domain" description="Response regulatory" evidence="16">
    <location>
        <begin position="1104"/>
        <end position="1219"/>
    </location>
</feature>
<evidence type="ECO:0000259" key="15">
    <source>
        <dbReference type="PROSITE" id="PS50109"/>
    </source>
</evidence>
<dbReference type="SMART" id="SM00342">
    <property type="entry name" value="HTH_ARAC"/>
    <property type="match status" value="1"/>
</dbReference>
<dbReference type="InterPro" id="IPR013783">
    <property type="entry name" value="Ig-like_fold"/>
</dbReference>
<evidence type="ECO:0000259" key="16">
    <source>
        <dbReference type="PROSITE" id="PS50110"/>
    </source>
</evidence>
<keyword evidence="4" id="KW-0808">Transferase</keyword>
<dbReference type="GO" id="GO:0000155">
    <property type="term" value="F:phosphorelay sensor kinase activity"/>
    <property type="evidence" value="ECO:0007669"/>
    <property type="project" value="InterPro"/>
</dbReference>
<dbReference type="Gene3D" id="2.130.10.10">
    <property type="entry name" value="YVTN repeat-like/Quinoprotein amine dehydrogenase"/>
    <property type="match status" value="2"/>
</dbReference>
<dbReference type="Pfam" id="PF12833">
    <property type="entry name" value="HTH_18"/>
    <property type="match status" value="1"/>
</dbReference>
<feature type="domain" description="HTH araC/xylS-type" evidence="14">
    <location>
        <begin position="1251"/>
        <end position="1350"/>
    </location>
</feature>
<dbReference type="SUPFAM" id="SSF52172">
    <property type="entry name" value="CheY-like"/>
    <property type="match status" value="1"/>
</dbReference>
<feature type="transmembrane region" description="Helical" evidence="12">
    <location>
        <begin position="787"/>
        <end position="806"/>
    </location>
</feature>
<dbReference type="SMART" id="SM00388">
    <property type="entry name" value="HisKA"/>
    <property type="match status" value="1"/>
</dbReference>
<accession>A0A948X2B1</accession>
<keyword evidence="8" id="KW-0902">Two-component regulatory system</keyword>
<keyword evidence="12" id="KW-0472">Membrane</keyword>
<dbReference type="PANTHER" id="PTHR43547">
    <property type="entry name" value="TWO-COMPONENT HISTIDINE KINASE"/>
    <property type="match status" value="1"/>
</dbReference>
<reference evidence="17" key="1">
    <citation type="journal article" date="2021" name="PeerJ">
        <title>Extensive microbial diversity within the chicken gut microbiome revealed by metagenomics and culture.</title>
        <authorList>
            <person name="Gilroy R."/>
            <person name="Ravi A."/>
            <person name="Getino M."/>
            <person name="Pursley I."/>
            <person name="Horton D.L."/>
            <person name="Alikhan N.F."/>
            <person name="Baker D."/>
            <person name="Gharbi K."/>
            <person name="Hall N."/>
            <person name="Watson M."/>
            <person name="Adriaenssens E.M."/>
            <person name="Foster-Nyarko E."/>
            <person name="Jarju S."/>
            <person name="Secka A."/>
            <person name="Antonio M."/>
            <person name="Oren A."/>
            <person name="Chaudhuri R.R."/>
            <person name="La Ragione R."/>
            <person name="Hildebrand F."/>
            <person name="Pallen M.J."/>
        </authorList>
    </citation>
    <scope>NUCLEOTIDE SEQUENCE</scope>
    <source>
        <strain evidence="17">8470</strain>
    </source>
</reference>
<dbReference type="InterPro" id="IPR036097">
    <property type="entry name" value="HisK_dim/P_sf"/>
</dbReference>
<comment type="caution">
    <text evidence="17">The sequence shown here is derived from an EMBL/GenBank/DDBJ whole genome shotgun (WGS) entry which is preliminary data.</text>
</comment>
<evidence type="ECO:0000256" key="6">
    <source>
        <dbReference type="ARBA" id="ARBA00022777"/>
    </source>
</evidence>
<evidence type="ECO:0000256" key="9">
    <source>
        <dbReference type="ARBA" id="ARBA00023015"/>
    </source>
</evidence>
<dbReference type="Pfam" id="PF02518">
    <property type="entry name" value="HATPase_c"/>
    <property type="match status" value="1"/>
</dbReference>
<dbReference type="SUPFAM" id="SSF50998">
    <property type="entry name" value="Quinoprotein alcohol dehydrogenase-like"/>
    <property type="match status" value="1"/>
</dbReference>
<dbReference type="InterPro" id="IPR011047">
    <property type="entry name" value="Quinoprotein_ADH-like_sf"/>
</dbReference>
<reference evidence="17" key="2">
    <citation type="submission" date="2021-04" db="EMBL/GenBank/DDBJ databases">
        <authorList>
            <person name="Gilroy R."/>
        </authorList>
    </citation>
    <scope>NUCLEOTIDE SEQUENCE</scope>
    <source>
        <strain evidence="17">8470</strain>
    </source>
</reference>
<dbReference type="SUPFAM" id="SSF47384">
    <property type="entry name" value="Homodimeric domain of signal transducing histidine kinase"/>
    <property type="match status" value="1"/>
</dbReference>
<evidence type="ECO:0000256" key="5">
    <source>
        <dbReference type="ARBA" id="ARBA00022741"/>
    </source>
</evidence>
<dbReference type="InterPro" id="IPR004358">
    <property type="entry name" value="Sig_transdc_His_kin-like_C"/>
</dbReference>
<feature type="chain" id="PRO_5037118738" description="histidine kinase" evidence="13">
    <location>
        <begin position="22"/>
        <end position="1352"/>
    </location>
</feature>
<dbReference type="Proteomes" id="UP000784286">
    <property type="component" value="Unassembled WGS sequence"/>
</dbReference>
<dbReference type="InterPro" id="IPR003661">
    <property type="entry name" value="HisK_dim/P_dom"/>
</dbReference>
<dbReference type="Gene3D" id="1.10.10.60">
    <property type="entry name" value="Homeodomain-like"/>
    <property type="match status" value="1"/>
</dbReference>
<dbReference type="FunFam" id="2.60.40.10:FF:000791">
    <property type="entry name" value="Two-component system sensor histidine kinase/response regulator"/>
    <property type="match status" value="1"/>
</dbReference>
<dbReference type="Gene3D" id="2.60.40.10">
    <property type="entry name" value="Immunoglobulins"/>
    <property type="match status" value="1"/>
</dbReference>
<feature type="domain" description="Histidine kinase" evidence="15">
    <location>
        <begin position="842"/>
        <end position="1053"/>
    </location>
</feature>
<dbReference type="InterPro" id="IPR036890">
    <property type="entry name" value="HATPase_C_sf"/>
</dbReference>
<dbReference type="Gene3D" id="3.30.565.10">
    <property type="entry name" value="Histidine kinase-like ATPase, C-terminal domain"/>
    <property type="match status" value="1"/>
</dbReference>
<evidence type="ECO:0000259" key="14">
    <source>
        <dbReference type="PROSITE" id="PS01124"/>
    </source>
</evidence>
<dbReference type="Pfam" id="PF00512">
    <property type="entry name" value="HisKA"/>
    <property type="match status" value="1"/>
</dbReference>
<keyword evidence="9" id="KW-0805">Transcription regulation</keyword>
<dbReference type="SMART" id="SM00448">
    <property type="entry name" value="REC"/>
    <property type="match status" value="1"/>
</dbReference>
<dbReference type="SUPFAM" id="SSF55874">
    <property type="entry name" value="ATPase domain of HSP90 chaperone/DNA topoisomerase II/histidine kinase"/>
    <property type="match status" value="1"/>
</dbReference>
<dbReference type="Gene3D" id="1.10.287.130">
    <property type="match status" value="1"/>
</dbReference>
<evidence type="ECO:0000256" key="10">
    <source>
        <dbReference type="ARBA" id="ARBA00023163"/>
    </source>
</evidence>
<dbReference type="InterPro" id="IPR018060">
    <property type="entry name" value="HTH_AraC"/>
</dbReference>
<dbReference type="FunFam" id="3.40.50.2300:FF:000138">
    <property type="entry name" value="Two-component system sensor histidine kinase/response regulator"/>
    <property type="match status" value="1"/>
</dbReference>
<dbReference type="SUPFAM" id="SSF46689">
    <property type="entry name" value="Homeodomain-like"/>
    <property type="match status" value="1"/>
</dbReference>
<keyword evidence="6" id="KW-0418">Kinase</keyword>
<dbReference type="InterPro" id="IPR011110">
    <property type="entry name" value="Reg_prop"/>
</dbReference>
<gene>
    <name evidence="17" type="ORF">H9928_04735</name>
</gene>
<dbReference type="SUPFAM" id="SSF63829">
    <property type="entry name" value="Calcium-dependent phosphotriesterase"/>
    <property type="match status" value="1"/>
</dbReference>
<dbReference type="InterPro" id="IPR011123">
    <property type="entry name" value="Y_Y_Y"/>
</dbReference>
<name>A0A948X2B1_9BACT</name>
<keyword evidence="13" id="KW-0732">Signal</keyword>
<dbReference type="InterPro" id="IPR011006">
    <property type="entry name" value="CheY-like_superfamily"/>
</dbReference>
<comment type="catalytic activity">
    <reaction evidence="1">
        <text>ATP + protein L-histidine = ADP + protein N-phospho-L-histidine.</text>
        <dbReference type="EC" id="2.7.13.3"/>
    </reaction>
</comment>
<keyword evidence="12" id="KW-1133">Transmembrane helix</keyword>
<dbReference type="InterPro" id="IPR003594">
    <property type="entry name" value="HATPase_dom"/>
</dbReference>
<evidence type="ECO:0000256" key="3">
    <source>
        <dbReference type="ARBA" id="ARBA00022553"/>
    </source>
</evidence>
<evidence type="ECO:0000256" key="11">
    <source>
        <dbReference type="PROSITE-ProRule" id="PRU00169"/>
    </source>
</evidence>
<dbReference type="PANTHER" id="PTHR43547:SF2">
    <property type="entry name" value="HYBRID SIGNAL TRANSDUCTION HISTIDINE KINASE C"/>
    <property type="match status" value="1"/>
</dbReference>
<evidence type="ECO:0000256" key="8">
    <source>
        <dbReference type="ARBA" id="ARBA00023012"/>
    </source>
</evidence>
<dbReference type="EC" id="2.7.13.3" evidence="2"/>
<dbReference type="PRINTS" id="PR00344">
    <property type="entry name" value="BCTRLSENSOR"/>
</dbReference>
<feature type="signal peptide" evidence="13">
    <location>
        <begin position="1"/>
        <end position="21"/>
    </location>
</feature>
<keyword evidence="10" id="KW-0804">Transcription</keyword>
<dbReference type="InterPro" id="IPR009057">
    <property type="entry name" value="Homeodomain-like_sf"/>
</dbReference>
<dbReference type="SMART" id="SM00387">
    <property type="entry name" value="HATPase_c"/>
    <property type="match status" value="1"/>
</dbReference>
<dbReference type="PROSITE" id="PS50109">
    <property type="entry name" value="HIS_KIN"/>
    <property type="match status" value="1"/>
</dbReference>
<evidence type="ECO:0000256" key="12">
    <source>
        <dbReference type="SAM" id="Phobius"/>
    </source>
</evidence>
<dbReference type="PROSITE" id="PS01124">
    <property type="entry name" value="HTH_ARAC_FAMILY_2"/>
    <property type="match status" value="1"/>
</dbReference>
<dbReference type="CDD" id="cd00082">
    <property type="entry name" value="HisKA"/>
    <property type="match status" value="1"/>
</dbReference>
<dbReference type="CDD" id="cd17574">
    <property type="entry name" value="REC_OmpR"/>
    <property type="match status" value="1"/>
</dbReference>
<evidence type="ECO:0000256" key="1">
    <source>
        <dbReference type="ARBA" id="ARBA00000085"/>
    </source>
</evidence>
<dbReference type="GO" id="GO:0003700">
    <property type="term" value="F:DNA-binding transcription factor activity"/>
    <property type="evidence" value="ECO:0007669"/>
    <property type="project" value="InterPro"/>
</dbReference>
<protein>
    <recommendedName>
        <fullName evidence="2">histidine kinase</fullName>
        <ecNumber evidence="2">2.7.13.3</ecNumber>
    </recommendedName>
</protein>
<dbReference type="Pfam" id="PF00072">
    <property type="entry name" value="Response_reg"/>
    <property type="match status" value="1"/>
</dbReference>
<dbReference type="GO" id="GO:0043565">
    <property type="term" value="F:sequence-specific DNA binding"/>
    <property type="evidence" value="ECO:0007669"/>
    <property type="project" value="InterPro"/>
</dbReference>
<proteinExistence type="predicted"/>
<evidence type="ECO:0000256" key="13">
    <source>
        <dbReference type="SAM" id="SignalP"/>
    </source>
</evidence>
<dbReference type="GO" id="GO:0005524">
    <property type="term" value="F:ATP binding"/>
    <property type="evidence" value="ECO:0007669"/>
    <property type="project" value="UniProtKB-KW"/>
</dbReference>
<dbReference type="InterPro" id="IPR005467">
    <property type="entry name" value="His_kinase_dom"/>
</dbReference>
<evidence type="ECO:0000313" key="18">
    <source>
        <dbReference type="Proteomes" id="UP000784286"/>
    </source>
</evidence>
<dbReference type="FunFam" id="1.10.10.60:FF:000284">
    <property type="entry name" value="Two-component system sensor histidine kinase/response regulator"/>
    <property type="match status" value="1"/>
</dbReference>
<keyword evidence="3 11" id="KW-0597">Phosphoprotein</keyword>
<dbReference type="Pfam" id="PF07495">
    <property type="entry name" value="Y_Y_Y"/>
    <property type="match status" value="1"/>
</dbReference>
<feature type="modified residue" description="4-aspartylphosphate" evidence="11">
    <location>
        <position position="1152"/>
    </location>
</feature>
<dbReference type="FunFam" id="3.30.565.10:FF:000037">
    <property type="entry name" value="Hybrid sensor histidine kinase/response regulator"/>
    <property type="match status" value="1"/>
</dbReference>
<dbReference type="InterPro" id="IPR015943">
    <property type="entry name" value="WD40/YVTN_repeat-like_dom_sf"/>
</dbReference>
<evidence type="ECO:0000313" key="17">
    <source>
        <dbReference type="EMBL" id="MBU3855854.1"/>
    </source>
</evidence>
<dbReference type="Pfam" id="PF07494">
    <property type="entry name" value="Reg_prop"/>
    <property type="match status" value="4"/>
</dbReference>
<dbReference type="PROSITE" id="PS50110">
    <property type="entry name" value="RESPONSE_REGULATORY"/>
    <property type="match status" value="1"/>
</dbReference>
<dbReference type="CDD" id="cd00075">
    <property type="entry name" value="HATPase"/>
    <property type="match status" value="1"/>
</dbReference>
<dbReference type="EMBL" id="JAHLFJ010000044">
    <property type="protein sequence ID" value="MBU3855854.1"/>
    <property type="molecule type" value="Genomic_DNA"/>
</dbReference>
<keyword evidence="12" id="KW-0812">Transmembrane</keyword>
<dbReference type="InterPro" id="IPR001789">
    <property type="entry name" value="Sig_transdc_resp-reg_receiver"/>
</dbReference>
<evidence type="ECO:0000256" key="2">
    <source>
        <dbReference type="ARBA" id="ARBA00012438"/>
    </source>
</evidence>